<feature type="signal peptide" evidence="13">
    <location>
        <begin position="1"/>
        <end position="20"/>
    </location>
</feature>
<dbReference type="PANTHER" id="PTHR22760:SF3">
    <property type="entry name" value="GPI MANNOSYLTRANSFERASE 4"/>
    <property type="match status" value="1"/>
</dbReference>
<feature type="transmembrane region" description="Helical" evidence="11">
    <location>
        <begin position="328"/>
        <end position="349"/>
    </location>
</feature>
<evidence type="ECO:0000256" key="9">
    <source>
        <dbReference type="ARBA" id="ARBA00023136"/>
    </source>
</evidence>
<evidence type="ECO:0000313" key="15">
    <source>
        <dbReference type="Proteomes" id="UP000597762"/>
    </source>
</evidence>
<gene>
    <name evidence="14" type="ORF">SPHA_14710</name>
</gene>
<keyword evidence="15" id="KW-1185">Reference proteome</keyword>
<keyword evidence="8 11" id="KW-1133">Transmembrane helix</keyword>
<dbReference type="AlphaFoldDB" id="A0A812BEQ4"/>
<keyword evidence="7 11" id="KW-0256">Endoplasmic reticulum</keyword>
<dbReference type="OrthoDB" id="10066429at2759"/>
<evidence type="ECO:0000256" key="1">
    <source>
        <dbReference type="ARBA" id="ARBA00004477"/>
    </source>
</evidence>
<name>A0A812BEQ4_ACAPH</name>
<feature type="compositionally biased region" description="Pro residues" evidence="12">
    <location>
        <begin position="239"/>
        <end position="250"/>
    </location>
</feature>
<evidence type="ECO:0000256" key="7">
    <source>
        <dbReference type="ARBA" id="ARBA00022824"/>
    </source>
</evidence>
<evidence type="ECO:0000256" key="10">
    <source>
        <dbReference type="ARBA" id="ARBA00038466"/>
    </source>
</evidence>
<protein>
    <recommendedName>
        <fullName evidence="11">Mannosyltransferase</fullName>
        <ecNumber evidence="11">2.4.1.-</ecNumber>
    </recommendedName>
</protein>
<evidence type="ECO:0000256" key="11">
    <source>
        <dbReference type="RuleBase" id="RU363075"/>
    </source>
</evidence>
<keyword evidence="6 11" id="KW-0812">Transmembrane</keyword>
<keyword evidence="5 14" id="KW-0808">Transferase</keyword>
<dbReference type="Proteomes" id="UP000597762">
    <property type="component" value="Unassembled WGS sequence"/>
</dbReference>
<comment type="caution">
    <text evidence="14">The sequence shown here is derived from an EMBL/GenBank/DDBJ whole genome shotgun (WGS) entry which is preliminary data.</text>
</comment>
<feature type="region of interest" description="Disordered" evidence="12">
    <location>
        <begin position="170"/>
        <end position="253"/>
    </location>
</feature>
<comment type="similarity">
    <text evidence="10">Belongs to the glycosyltransferase 22 family. PIGZ subfamily.</text>
</comment>
<dbReference type="EC" id="2.4.1.-" evidence="11"/>
<keyword evidence="3" id="KW-0337">GPI-anchor biosynthesis</keyword>
<dbReference type="EMBL" id="CAHIKZ030000504">
    <property type="protein sequence ID" value="CAE1177587.1"/>
    <property type="molecule type" value="Genomic_DNA"/>
</dbReference>
<evidence type="ECO:0000256" key="6">
    <source>
        <dbReference type="ARBA" id="ARBA00022692"/>
    </source>
</evidence>
<proteinExistence type="inferred from homology"/>
<feature type="transmembrane region" description="Helical" evidence="11">
    <location>
        <begin position="409"/>
        <end position="428"/>
    </location>
</feature>
<feature type="transmembrane region" description="Helical" evidence="11">
    <location>
        <begin position="493"/>
        <end position="512"/>
    </location>
</feature>
<evidence type="ECO:0000256" key="4">
    <source>
        <dbReference type="ARBA" id="ARBA00022676"/>
    </source>
</evidence>
<evidence type="ECO:0000256" key="13">
    <source>
        <dbReference type="SAM" id="SignalP"/>
    </source>
</evidence>
<evidence type="ECO:0000256" key="8">
    <source>
        <dbReference type="ARBA" id="ARBA00022989"/>
    </source>
</evidence>
<evidence type="ECO:0000256" key="2">
    <source>
        <dbReference type="ARBA" id="ARBA00004687"/>
    </source>
</evidence>
<feature type="compositionally biased region" description="Low complexity" evidence="12">
    <location>
        <begin position="194"/>
        <end position="218"/>
    </location>
</feature>
<keyword evidence="4 11" id="KW-0328">Glycosyltransferase</keyword>
<dbReference type="Pfam" id="PF03901">
    <property type="entry name" value="Glyco_transf_22"/>
    <property type="match status" value="2"/>
</dbReference>
<organism evidence="14 15">
    <name type="scientific">Acanthosepion pharaonis</name>
    <name type="common">Pharaoh cuttlefish</name>
    <name type="synonym">Sepia pharaonis</name>
    <dbReference type="NCBI Taxonomy" id="158019"/>
    <lineage>
        <taxon>Eukaryota</taxon>
        <taxon>Metazoa</taxon>
        <taxon>Spiralia</taxon>
        <taxon>Lophotrochozoa</taxon>
        <taxon>Mollusca</taxon>
        <taxon>Cephalopoda</taxon>
        <taxon>Coleoidea</taxon>
        <taxon>Decapodiformes</taxon>
        <taxon>Sepiida</taxon>
        <taxon>Sepiina</taxon>
        <taxon>Sepiidae</taxon>
        <taxon>Acanthosepion</taxon>
    </lineage>
</organism>
<feature type="transmembrane region" description="Helical" evidence="11">
    <location>
        <begin position="469"/>
        <end position="486"/>
    </location>
</feature>
<reference evidence="14" key="1">
    <citation type="submission" date="2021-01" db="EMBL/GenBank/DDBJ databases">
        <authorList>
            <person name="Li R."/>
            <person name="Bekaert M."/>
        </authorList>
    </citation>
    <scope>NUCLEOTIDE SEQUENCE</scope>
    <source>
        <strain evidence="14">Farmed</strain>
    </source>
</reference>
<keyword evidence="13" id="KW-0732">Signal</keyword>
<feature type="transmembrane region" description="Helical" evidence="11">
    <location>
        <begin position="147"/>
        <end position="166"/>
    </location>
</feature>
<comment type="pathway">
    <text evidence="2">Glycolipid biosynthesis; glycosylphosphatidylinositol-anchor biosynthesis.</text>
</comment>
<feature type="chain" id="PRO_5032822002" description="Mannosyltransferase" evidence="13">
    <location>
        <begin position="21"/>
        <end position="661"/>
    </location>
</feature>
<dbReference type="GO" id="GO:0005789">
    <property type="term" value="C:endoplasmic reticulum membrane"/>
    <property type="evidence" value="ECO:0007669"/>
    <property type="project" value="UniProtKB-SubCell"/>
</dbReference>
<evidence type="ECO:0000313" key="14">
    <source>
        <dbReference type="EMBL" id="CAE1177587.1"/>
    </source>
</evidence>
<dbReference type="GO" id="GO:0000026">
    <property type="term" value="F:alpha-1,2-mannosyltransferase activity"/>
    <property type="evidence" value="ECO:0007669"/>
    <property type="project" value="TreeGrafter"/>
</dbReference>
<feature type="compositionally biased region" description="Low complexity" evidence="12">
    <location>
        <begin position="228"/>
        <end position="238"/>
    </location>
</feature>
<feature type="transmembrane region" description="Helical" evidence="11">
    <location>
        <begin position="89"/>
        <end position="113"/>
    </location>
</feature>
<dbReference type="InterPro" id="IPR005599">
    <property type="entry name" value="GPI_mannosylTrfase"/>
</dbReference>
<evidence type="ECO:0000256" key="3">
    <source>
        <dbReference type="ARBA" id="ARBA00022502"/>
    </source>
</evidence>
<accession>A0A812BEQ4</accession>
<evidence type="ECO:0000256" key="12">
    <source>
        <dbReference type="SAM" id="MobiDB-lite"/>
    </source>
</evidence>
<feature type="transmembrane region" description="Helical" evidence="11">
    <location>
        <begin position="440"/>
        <end position="463"/>
    </location>
</feature>
<keyword evidence="9 11" id="KW-0472">Membrane</keyword>
<evidence type="ECO:0000256" key="5">
    <source>
        <dbReference type="ARBA" id="ARBA00022679"/>
    </source>
</evidence>
<dbReference type="GO" id="GO:0006506">
    <property type="term" value="P:GPI anchor biosynthetic process"/>
    <property type="evidence" value="ECO:0007669"/>
    <property type="project" value="UniProtKB-KW"/>
</dbReference>
<comment type="subcellular location">
    <subcellularLocation>
        <location evidence="1 11">Endoplasmic reticulum membrane</location>
        <topology evidence="1 11">Multi-pass membrane protein</topology>
    </subcellularLocation>
</comment>
<dbReference type="PANTHER" id="PTHR22760">
    <property type="entry name" value="GLYCOSYLTRANSFERASE"/>
    <property type="match status" value="1"/>
</dbReference>
<feature type="transmembrane region" description="Helical" evidence="11">
    <location>
        <begin position="299"/>
        <end position="316"/>
    </location>
</feature>
<sequence length="661" mass="74697">MTSIWTGIWVALLVWRIAWTCWPQQGYIHPDEFFQSTEVVTGDILQLDVERTWEFDRSHPIRSMVLPYAVYGLPLKLLQLLESYASVTITPYLVVVTPRLAITLLMFAVDIIIWKACKYLRINPTLGLTLYASSFVTLTFLTRTLSNTIECLFFAVVLLVVIQRLPSSAEGKKKKKGGQKGGTNPQPAPEAKAKGNASSSSGGGKQNAQEPAQSGQASKKNKKKNKNKGSAQSNQNATKPPPPPPTPNPAPIVEDRKVEKRTEERKANKKQPKASNPVPHIDLIILAACLSAGTFNRPTFPIFCLTPILLWLYHVSSHRLSLMIKNSCLLLLYTLPFCLAFIVGDSLYYRTTLTEFNNRMYDCIENKHQQNMMTCMWKTVVHSAAITPFNFIFYNIQNVNLAKHGLHPFYFHVVVNMPLLYGVLYLLFMYNIYRYFSNAIYFNSICWLSMFVIVPVDVLTIFPHQEPRFLVPLLPVMILVGASVMERLKWKKAFAIMWIVSNVVLAIFYGVLHQGGLLQSLLQMQKTSQGTTGLDHVVFYHTYMPPRHLLLNKKSHTILVAHDLQGSEMSNLHQVVTSLQSTKDTRSLSVVLPSPVANDFKQTLNTHSLVIGEQIFGPHLSLEDPPPLFPFLETSWDNIQNVLSHLHLKVLRLGRKEKPAS</sequence>